<dbReference type="EnsemblMetazoa" id="GBRI037926-RA">
    <property type="protein sequence ID" value="GBRI037926-PA"/>
    <property type="gene ID" value="GBRI037926"/>
</dbReference>
<reference evidence="2" key="2">
    <citation type="submission" date="2020-05" db="UniProtKB">
        <authorList>
            <consortium name="EnsemblMetazoa"/>
        </authorList>
    </citation>
    <scope>IDENTIFICATION</scope>
    <source>
        <strain evidence="2">IAEA</strain>
    </source>
</reference>
<proteinExistence type="predicted"/>
<reference evidence="3" key="1">
    <citation type="submission" date="2014-03" db="EMBL/GenBank/DDBJ databases">
        <authorList>
            <person name="Aksoy S."/>
            <person name="Warren W."/>
            <person name="Wilson R.K."/>
        </authorList>
    </citation>
    <scope>NUCLEOTIDE SEQUENCE [LARGE SCALE GENOMIC DNA]</scope>
    <source>
        <strain evidence="3">IAEA</strain>
    </source>
</reference>
<protein>
    <submittedName>
        <fullName evidence="2">Uncharacterized protein</fullName>
    </submittedName>
</protein>
<keyword evidence="3" id="KW-1185">Reference proteome</keyword>
<accession>A0A1A9WZ37</accession>
<name>A0A1A9WZ37_9MUSC</name>
<dbReference type="Proteomes" id="UP000091820">
    <property type="component" value="Unassembled WGS sequence"/>
</dbReference>
<dbReference type="AlphaFoldDB" id="A0A1A9WZ37"/>
<dbReference type="VEuPathDB" id="VectorBase:GBRI037926"/>
<feature type="transmembrane region" description="Helical" evidence="1">
    <location>
        <begin position="12"/>
        <end position="33"/>
    </location>
</feature>
<keyword evidence="1" id="KW-0812">Transmembrane</keyword>
<keyword evidence="1" id="KW-0472">Membrane</keyword>
<evidence type="ECO:0000313" key="3">
    <source>
        <dbReference type="Proteomes" id="UP000091820"/>
    </source>
</evidence>
<organism evidence="2 3">
    <name type="scientific">Glossina brevipalpis</name>
    <dbReference type="NCBI Taxonomy" id="37001"/>
    <lineage>
        <taxon>Eukaryota</taxon>
        <taxon>Metazoa</taxon>
        <taxon>Ecdysozoa</taxon>
        <taxon>Arthropoda</taxon>
        <taxon>Hexapoda</taxon>
        <taxon>Insecta</taxon>
        <taxon>Pterygota</taxon>
        <taxon>Neoptera</taxon>
        <taxon>Endopterygota</taxon>
        <taxon>Diptera</taxon>
        <taxon>Brachycera</taxon>
        <taxon>Muscomorpha</taxon>
        <taxon>Hippoboscoidea</taxon>
        <taxon>Glossinidae</taxon>
        <taxon>Glossina</taxon>
    </lineage>
</organism>
<evidence type="ECO:0000256" key="1">
    <source>
        <dbReference type="SAM" id="Phobius"/>
    </source>
</evidence>
<sequence length="220" mass="25044">MDSRNESSSRYAFFISNKSLRLITVIFYIGFLMPRNNSAVSDVTQSAGDPYGRTSTRGIAFFTTTTSQVFYNDKNNISAELLLGNRLSSLMPICNWLPQVLWMCKRKPSAFLNVSVNHLQWSGTEPKFRPFEIELLIYSNLLIRFLNYELVIEIGTKEKCQRYYATEEATAFQFRHLFDSNGLDFATDPGLKTLPLSAKRPAYGYTSSNLHPRVAPTTCT</sequence>
<keyword evidence="1" id="KW-1133">Transmembrane helix</keyword>
<evidence type="ECO:0000313" key="2">
    <source>
        <dbReference type="EnsemblMetazoa" id="GBRI037926-PA"/>
    </source>
</evidence>